<reference evidence="2" key="1">
    <citation type="submission" date="2018-05" db="EMBL/GenBank/DDBJ databases">
        <authorList>
            <person name="Lanie J.A."/>
            <person name="Ng W.-L."/>
            <person name="Kazmierczak K.M."/>
            <person name="Andrzejewski T.M."/>
            <person name="Davidsen T.M."/>
            <person name="Wayne K.J."/>
            <person name="Tettelin H."/>
            <person name="Glass J.I."/>
            <person name="Rusch D."/>
            <person name="Podicherti R."/>
            <person name="Tsui H.-C.T."/>
            <person name="Winkler M.E."/>
        </authorList>
    </citation>
    <scope>NUCLEOTIDE SEQUENCE</scope>
</reference>
<dbReference type="PANTHER" id="PTHR33336">
    <property type="entry name" value="QUINOL MONOOXYGENASE YGIN-RELATED"/>
    <property type="match status" value="1"/>
</dbReference>
<feature type="domain" description="ABM" evidence="1">
    <location>
        <begin position="2"/>
        <end position="93"/>
    </location>
</feature>
<dbReference type="InterPro" id="IPR011008">
    <property type="entry name" value="Dimeric_a/b-barrel"/>
</dbReference>
<dbReference type="PROSITE" id="PS51725">
    <property type="entry name" value="ABM"/>
    <property type="match status" value="1"/>
</dbReference>
<protein>
    <recommendedName>
        <fullName evidence="1">ABM domain-containing protein</fullName>
    </recommendedName>
</protein>
<gene>
    <name evidence="2" type="ORF">METZ01_LOCUS486760</name>
</gene>
<organism evidence="2">
    <name type="scientific">marine metagenome</name>
    <dbReference type="NCBI Taxonomy" id="408172"/>
    <lineage>
        <taxon>unclassified sequences</taxon>
        <taxon>metagenomes</taxon>
        <taxon>ecological metagenomes</taxon>
    </lineage>
</organism>
<evidence type="ECO:0000313" key="2">
    <source>
        <dbReference type="EMBL" id="SVE33906.1"/>
    </source>
</evidence>
<dbReference type="EMBL" id="UINC01210447">
    <property type="protein sequence ID" value="SVE33906.1"/>
    <property type="molecule type" value="Genomic_DNA"/>
</dbReference>
<name>A0A383CNF6_9ZZZZ</name>
<evidence type="ECO:0000259" key="1">
    <source>
        <dbReference type="PROSITE" id="PS51725"/>
    </source>
</evidence>
<dbReference type="Gene3D" id="3.30.70.100">
    <property type="match status" value="1"/>
</dbReference>
<dbReference type="InterPro" id="IPR007138">
    <property type="entry name" value="ABM_dom"/>
</dbReference>
<proteinExistence type="predicted"/>
<dbReference type="Pfam" id="PF03992">
    <property type="entry name" value="ABM"/>
    <property type="match status" value="1"/>
</dbReference>
<sequence>MFHINVCLKVKDPEDIAEIRELLGRCQELSRREEGCERFEVYQSEAEEDRFFLCEHWSDREAWEAHKEREAFSQVYAPLVMPRVEREPHISTLLGSPDE</sequence>
<accession>A0A383CNF6</accession>
<dbReference type="AlphaFoldDB" id="A0A383CNF6"/>
<dbReference type="GO" id="GO:0003824">
    <property type="term" value="F:catalytic activity"/>
    <property type="evidence" value="ECO:0007669"/>
    <property type="project" value="TreeGrafter"/>
</dbReference>
<dbReference type="InterPro" id="IPR050744">
    <property type="entry name" value="AI-2_Isomerase_LsrG"/>
</dbReference>
<dbReference type="PANTHER" id="PTHR33336:SF3">
    <property type="entry name" value="ABM DOMAIN-CONTAINING PROTEIN"/>
    <property type="match status" value="1"/>
</dbReference>
<dbReference type="SUPFAM" id="SSF54909">
    <property type="entry name" value="Dimeric alpha+beta barrel"/>
    <property type="match status" value="1"/>
</dbReference>